<protein>
    <submittedName>
        <fullName evidence="3">Uncharacterized protein</fullName>
    </submittedName>
</protein>
<keyword evidence="1" id="KW-0472">Membrane</keyword>
<proteinExistence type="predicted"/>
<sequence>MIAAAGAAYGYEMGCVFWAMGDYLMVSVQLVAIVLQKLCADGSPNLFCSDHFCLEGYSNCAELQAEWNRSVVAHHSPDAVWWMPRKAYIILSELGIDWIVLMSCFVSSVVNKLLLAQIAYSSNSKTSRRIVDIMHAACGRAACFVSY</sequence>
<evidence type="ECO:0000256" key="1">
    <source>
        <dbReference type="SAM" id="Phobius"/>
    </source>
</evidence>
<keyword evidence="2" id="KW-1185">Reference proteome</keyword>
<reference evidence="3" key="1">
    <citation type="submission" date="2022-11" db="UniProtKB">
        <authorList>
            <consortium name="WormBaseParasite"/>
        </authorList>
    </citation>
    <scope>IDENTIFICATION</scope>
</reference>
<dbReference type="Proteomes" id="UP000887574">
    <property type="component" value="Unplaced"/>
</dbReference>
<evidence type="ECO:0000313" key="3">
    <source>
        <dbReference type="WBParaSite" id="jg5485"/>
    </source>
</evidence>
<organism evidence="2 3">
    <name type="scientific">Ditylenchus dipsaci</name>
    <dbReference type="NCBI Taxonomy" id="166011"/>
    <lineage>
        <taxon>Eukaryota</taxon>
        <taxon>Metazoa</taxon>
        <taxon>Ecdysozoa</taxon>
        <taxon>Nematoda</taxon>
        <taxon>Chromadorea</taxon>
        <taxon>Rhabditida</taxon>
        <taxon>Tylenchina</taxon>
        <taxon>Tylenchomorpha</taxon>
        <taxon>Sphaerularioidea</taxon>
        <taxon>Anguinidae</taxon>
        <taxon>Anguininae</taxon>
        <taxon>Ditylenchus</taxon>
    </lineage>
</organism>
<keyword evidence="1" id="KW-1133">Transmembrane helix</keyword>
<feature type="transmembrane region" description="Helical" evidence="1">
    <location>
        <begin position="98"/>
        <end position="120"/>
    </location>
</feature>
<name>A0A915EEG1_9BILA</name>
<keyword evidence="1" id="KW-0812">Transmembrane</keyword>
<dbReference type="AlphaFoldDB" id="A0A915EEG1"/>
<evidence type="ECO:0000313" key="2">
    <source>
        <dbReference type="Proteomes" id="UP000887574"/>
    </source>
</evidence>
<accession>A0A915EEG1</accession>
<dbReference type="WBParaSite" id="jg5485">
    <property type="protein sequence ID" value="jg5485"/>
    <property type="gene ID" value="jg5485"/>
</dbReference>